<reference evidence="2" key="1">
    <citation type="submission" date="2020-11" db="EMBL/GenBank/DDBJ databases">
        <authorList>
            <consortium name="DOE Joint Genome Institute"/>
            <person name="Ahrendt S."/>
            <person name="Riley R."/>
            <person name="Andreopoulos W."/>
            <person name="Labutti K."/>
            <person name="Pangilinan J."/>
            <person name="Ruiz-Duenas F.J."/>
            <person name="Barrasa J.M."/>
            <person name="Sanchez-Garcia M."/>
            <person name="Camarero S."/>
            <person name="Miyauchi S."/>
            <person name="Serrano A."/>
            <person name="Linde D."/>
            <person name="Babiker R."/>
            <person name="Drula E."/>
            <person name="Ayuso-Fernandez I."/>
            <person name="Pacheco R."/>
            <person name="Padilla G."/>
            <person name="Ferreira P."/>
            <person name="Barriuso J."/>
            <person name="Kellner H."/>
            <person name="Castanera R."/>
            <person name="Alfaro M."/>
            <person name="Ramirez L."/>
            <person name="Pisabarro A.G."/>
            <person name="Kuo A."/>
            <person name="Tritt A."/>
            <person name="Lipzen A."/>
            <person name="He G."/>
            <person name="Yan M."/>
            <person name="Ng V."/>
            <person name="Cullen D."/>
            <person name="Martin F."/>
            <person name="Rosso M.-N."/>
            <person name="Henrissat B."/>
            <person name="Hibbett D."/>
            <person name="Martinez A.T."/>
            <person name="Grigoriev I.V."/>
        </authorList>
    </citation>
    <scope>NUCLEOTIDE SEQUENCE</scope>
    <source>
        <strain evidence="2">CBS 247.69</strain>
    </source>
</reference>
<organism evidence="2 3">
    <name type="scientific">Collybia nuda</name>
    <dbReference type="NCBI Taxonomy" id="64659"/>
    <lineage>
        <taxon>Eukaryota</taxon>
        <taxon>Fungi</taxon>
        <taxon>Dikarya</taxon>
        <taxon>Basidiomycota</taxon>
        <taxon>Agaricomycotina</taxon>
        <taxon>Agaricomycetes</taxon>
        <taxon>Agaricomycetidae</taxon>
        <taxon>Agaricales</taxon>
        <taxon>Tricholomatineae</taxon>
        <taxon>Clitocybaceae</taxon>
        <taxon>Collybia</taxon>
    </lineage>
</organism>
<dbReference type="AlphaFoldDB" id="A0A9P5XV23"/>
<keyword evidence="3" id="KW-1185">Reference proteome</keyword>
<dbReference type="Proteomes" id="UP000807353">
    <property type="component" value="Unassembled WGS sequence"/>
</dbReference>
<dbReference type="OrthoDB" id="3066673at2759"/>
<evidence type="ECO:0000313" key="3">
    <source>
        <dbReference type="Proteomes" id="UP000807353"/>
    </source>
</evidence>
<proteinExistence type="predicted"/>
<evidence type="ECO:0000313" key="2">
    <source>
        <dbReference type="EMBL" id="KAF9458133.1"/>
    </source>
</evidence>
<name>A0A9P5XV23_9AGAR</name>
<protein>
    <submittedName>
        <fullName evidence="2">Uncharacterized protein</fullName>
    </submittedName>
</protein>
<comment type="caution">
    <text evidence="2">The sequence shown here is derived from an EMBL/GenBank/DDBJ whole genome shotgun (WGS) entry which is preliminary data.</text>
</comment>
<evidence type="ECO:0000256" key="1">
    <source>
        <dbReference type="SAM" id="MobiDB-lite"/>
    </source>
</evidence>
<sequence length="82" mass="9452">MDLDAFFFEQDQRMNLPDDDFDEYLKRMGYKLSEEARRIALVTSTPVAHNDSRESEHFGAPMSHMVPQTAAHEIHARGISSR</sequence>
<feature type="region of interest" description="Disordered" evidence="1">
    <location>
        <begin position="47"/>
        <end position="67"/>
    </location>
</feature>
<accession>A0A9P5XV23</accession>
<dbReference type="EMBL" id="MU150349">
    <property type="protein sequence ID" value="KAF9458133.1"/>
    <property type="molecule type" value="Genomic_DNA"/>
</dbReference>
<gene>
    <name evidence="2" type="ORF">BDZ94DRAFT_148263</name>
</gene>